<gene>
    <name evidence="1" type="ORF">UFOPK1581_00672</name>
</gene>
<name>A0A6J6D5M2_9ZZZZ</name>
<organism evidence="1">
    <name type="scientific">freshwater metagenome</name>
    <dbReference type="NCBI Taxonomy" id="449393"/>
    <lineage>
        <taxon>unclassified sequences</taxon>
        <taxon>metagenomes</taxon>
        <taxon>ecological metagenomes</taxon>
    </lineage>
</organism>
<accession>A0A6J6D5M2</accession>
<sequence>MSARIVSAKAKSPPAPTPCNARYAASSTMLVANPAVIEPTTKIEIAIINILRLPKMSPSLP</sequence>
<dbReference type="AlphaFoldDB" id="A0A6J6D5M2"/>
<protein>
    <submittedName>
        <fullName evidence="1">Unannotated protein</fullName>
    </submittedName>
</protein>
<evidence type="ECO:0000313" key="1">
    <source>
        <dbReference type="EMBL" id="CAB4559102.1"/>
    </source>
</evidence>
<reference evidence="1" key="1">
    <citation type="submission" date="2020-05" db="EMBL/GenBank/DDBJ databases">
        <authorList>
            <person name="Chiriac C."/>
            <person name="Salcher M."/>
            <person name="Ghai R."/>
            <person name="Kavagutti S V."/>
        </authorList>
    </citation>
    <scope>NUCLEOTIDE SEQUENCE</scope>
</reference>
<proteinExistence type="predicted"/>
<dbReference type="EMBL" id="CAEZTB010000112">
    <property type="protein sequence ID" value="CAB4559102.1"/>
    <property type="molecule type" value="Genomic_DNA"/>
</dbReference>